<dbReference type="Gene3D" id="2.40.50.140">
    <property type="entry name" value="Nucleic acid-binding proteins"/>
    <property type="match status" value="1"/>
</dbReference>
<evidence type="ECO:0000313" key="8">
    <source>
        <dbReference type="Proteomes" id="UP000886744"/>
    </source>
</evidence>
<feature type="domain" description="NfeD-like C-terminal" evidence="6">
    <location>
        <begin position="100"/>
        <end position="152"/>
    </location>
</feature>
<comment type="subcellular location">
    <subcellularLocation>
        <location evidence="1">Membrane</location>
        <topology evidence="1">Multi-pass membrane protein</topology>
    </subcellularLocation>
</comment>
<dbReference type="Proteomes" id="UP000886744">
    <property type="component" value="Unassembled WGS sequence"/>
</dbReference>
<keyword evidence="4 5" id="KW-0472">Membrane</keyword>
<feature type="transmembrane region" description="Helical" evidence="5">
    <location>
        <begin position="12"/>
        <end position="44"/>
    </location>
</feature>
<evidence type="ECO:0000313" key="7">
    <source>
        <dbReference type="EMBL" id="HIR62038.1"/>
    </source>
</evidence>
<evidence type="ECO:0000256" key="2">
    <source>
        <dbReference type="ARBA" id="ARBA00022692"/>
    </source>
</evidence>
<dbReference type="InterPro" id="IPR052165">
    <property type="entry name" value="Membrane_assoc_protease"/>
</dbReference>
<organism evidence="7 8">
    <name type="scientific">Candidatus Coprenecus avistercoris</name>
    <dbReference type="NCBI Taxonomy" id="2840730"/>
    <lineage>
        <taxon>Bacteria</taxon>
        <taxon>Pseudomonadati</taxon>
        <taxon>Bacteroidota</taxon>
        <taxon>Bacteroidia</taxon>
        <taxon>Bacteroidales</taxon>
        <taxon>Rikenellaceae</taxon>
        <taxon>Rikenellaceae incertae sedis</taxon>
        <taxon>Candidatus Coprenecus</taxon>
    </lineage>
</organism>
<dbReference type="PANTHER" id="PTHR33507">
    <property type="entry name" value="INNER MEMBRANE PROTEIN YBBJ"/>
    <property type="match status" value="1"/>
</dbReference>
<gene>
    <name evidence="7" type="ORF">IAC94_00745</name>
</gene>
<proteinExistence type="predicted"/>
<reference evidence="7" key="1">
    <citation type="submission" date="2020-10" db="EMBL/GenBank/DDBJ databases">
        <authorList>
            <person name="Gilroy R."/>
        </authorList>
    </citation>
    <scope>NUCLEOTIDE SEQUENCE</scope>
    <source>
        <strain evidence="7">ChiHjej13B12-12457</strain>
    </source>
</reference>
<accession>A0A9D1DZY6</accession>
<reference evidence="7" key="2">
    <citation type="journal article" date="2021" name="PeerJ">
        <title>Extensive microbial diversity within the chicken gut microbiome revealed by metagenomics and culture.</title>
        <authorList>
            <person name="Gilroy R."/>
            <person name="Ravi A."/>
            <person name="Getino M."/>
            <person name="Pursley I."/>
            <person name="Horton D.L."/>
            <person name="Alikhan N.F."/>
            <person name="Baker D."/>
            <person name="Gharbi K."/>
            <person name="Hall N."/>
            <person name="Watson M."/>
            <person name="Adriaenssens E.M."/>
            <person name="Foster-Nyarko E."/>
            <person name="Jarju S."/>
            <person name="Secka A."/>
            <person name="Antonio M."/>
            <person name="Oren A."/>
            <person name="Chaudhuri R.R."/>
            <person name="La Ragione R."/>
            <person name="Hildebrand F."/>
            <person name="Pallen M.J."/>
        </authorList>
    </citation>
    <scope>NUCLEOTIDE SEQUENCE</scope>
    <source>
        <strain evidence="7">ChiHjej13B12-12457</strain>
    </source>
</reference>
<dbReference type="AlphaFoldDB" id="A0A9D1DZY6"/>
<dbReference type="PANTHER" id="PTHR33507:SF3">
    <property type="entry name" value="INNER MEMBRANE PROTEIN YBBJ"/>
    <property type="match status" value="1"/>
</dbReference>
<dbReference type="InterPro" id="IPR012340">
    <property type="entry name" value="NA-bd_OB-fold"/>
</dbReference>
<evidence type="ECO:0000256" key="1">
    <source>
        <dbReference type="ARBA" id="ARBA00004141"/>
    </source>
</evidence>
<evidence type="ECO:0000256" key="4">
    <source>
        <dbReference type="ARBA" id="ARBA00023136"/>
    </source>
</evidence>
<evidence type="ECO:0000256" key="3">
    <source>
        <dbReference type="ARBA" id="ARBA00022989"/>
    </source>
</evidence>
<keyword evidence="3 5" id="KW-1133">Transmembrane helix</keyword>
<name>A0A9D1DZY6_9BACT</name>
<evidence type="ECO:0000259" key="6">
    <source>
        <dbReference type="Pfam" id="PF01957"/>
    </source>
</evidence>
<dbReference type="Pfam" id="PF01957">
    <property type="entry name" value="NfeD"/>
    <property type="match status" value="1"/>
</dbReference>
<protein>
    <submittedName>
        <fullName evidence="7">NfeD family protein</fullName>
    </submittedName>
</protein>
<dbReference type="GO" id="GO:0005886">
    <property type="term" value="C:plasma membrane"/>
    <property type="evidence" value="ECO:0007669"/>
    <property type="project" value="TreeGrafter"/>
</dbReference>
<comment type="caution">
    <text evidence="7">The sequence shown here is derived from an EMBL/GenBank/DDBJ whole genome shotgun (WGS) entry which is preliminary data.</text>
</comment>
<sequence length="153" mass="16037">MALIISLSILGLLLIIAEIILIPGIFVAGTLGLVSIGAACWLAFDGIGPDAGYITIAANAVLAVVCAVLSLRSKTWKKLSLHTEINSRTDSRPEDKGIAVGSQGVTITRLAPMGKVLFGETTVECSARNGIVDPGQQVEVILIDDNKIFVKPL</sequence>
<keyword evidence="2 5" id="KW-0812">Transmembrane</keyword>
<dbReference type="EMBL" id="DVHI01000014">
    <property type="protein sequence ID" value="HIR62038.1"/>
    <property type="molecule type" value="Genomic_DNA"/>
</dbReference>
<evidence type="ECO:0000256" key="5">
    <source>
        <dbReference type="SAM" id="Phobius"/>
    </source>
</evidence>
<feature type="transmembrane region" description="Helical" evidence="5">
    <location>
        <begin position="50"/>
        <end position="71"/>
    </location>
</feature>
<dbReference type="InterPro" id="IPR002810">
    <property type="entry name" value="NfeD-like_C"/>
</dbReference>